<dbReference type="PANTHER" id="PTHR28629:SF4">
    <property type="entry name" value="TRIOKINASE_FMN CYCLASE"/>
    <property type="match status" value="1"/>
</dbReference>
<dbReference type="AlphaFoldDB" id="A0AAV8UQU3"/>
<feature type="domain" description="DhaL" evidence="5">
    <location>
        <begin position="363"/>
        <end position="549"/>
    </location>
</feature>
<dbReference type="InterPro" id="IPR036117">
    <property type="entry name" value="DhaL_dom_sf"/>
</dbReference>
<dbReference type="FunFam" id="1.25.40.340:FF:000002">
    <property type="entry name" value="Dihydroxyacetone kinase, L subunit"/>
    <property type="match status" value="1"/>
</dbReference>
<keyword evidence="3" id="KW-0418">Kinase</keyword>
<dbReference type="PROSITE" id="PS51480">
    <property type="entry name" value="DHAL"/>
    <property type="match status" value="1"/>
</dbReference>
<keyword evidence="4" id="KW-0067">ATP-binding</keyword>
<proteinExistence type="predicted"/>
<keyword evidence="8" id="KW-1185">Reference proteome</keyword>
<evidence type="ECO:0000313" key="8">
    <source>
        <dbReference type="Proteomes" id="UP001157974"/>
    </source>
</evidence>
<dbReference type="SUPFAM" id="SSF101473">
    <property type="entry name" value="DhaL-like"/>
    <property type="match status" value="1"/>
</dbReference>
<dbReference type="PANTHER" id="PTHR28629">
    <property type="entry name" value="TRIOKINASE/FMN CYCLASE"/>
    <property type="match status" value="1"/>
</dbReference>
<dbReference type="Gene3D" id="3.40.50.10440">
    <property type="entry name" value="Dihydroxyacetone kinase, domain 1"/>
    <property type="match status" value="1"/>
</dbReference>
<dbReference type="Gene3D" id="1.25.40.340">
    <property type="match status" value="1"/>
</dbReference>
<dbReference type="GO" id="GO:0005524">
    <property type="term" value="F:ATP binding"/>
    <property type="evidence" value="ECO:0007669"/>
    <property type="project" value="UniProtKB-KW"/>
</dbReference>
<evidence type="ECO:0000259" key="6">
    <source>
        <dbReference type="PROSITE" id="PS51481"/>
    </source>
</evidence>
<evidence type="ECO:0000256" key="1">
    <source>
        <dbReference type="ARBA" id="ARBA00022679"/>
    </source>
</evidence>
<organism evidence="7 8">
    <name type="scientific">Rhodosorus marinus</name>
    <dbReference type="NCBI Taxonomy" id="101924"/>
    <lineage>
        <taxon>Eukaryota</taxon>
        <taxon>Rhodophyta</taxon>
        <taxon>Stylonematophyceae</taxon>
        <taxon>Stylonematales</taxon>
        <taxon>Stylonemataceae</taxon>
        <taxon>Rhodosorus</taxon>
    </lineage>
</organism>
<dbReference type="Proteomes" id="UP001157974">
    <property type="component" value="Unassembled WGS sequence"/>
</dbReference>
<dbReference type="SUPFAM" id="SSF82549">
    <property type="entry name" value="DAK1/DegV-like"/>
    <property type="match status" value="1"/>
</dbReference>
<evidence type="ECO:0000256" key="4">
    <source>
        <dbReference type="ARBA" id="ARBA00022840"/>
    </source>
</evidence>
<sequence length="552" mass="57176">MAKRLYNDQDRLVQDSIEGVLLGSGGKLARLEYKNTVKVVVRNDEDFKRDKVALVCGGGSGHEPSHAGWVGKGMLSAAVCGDVFASPSTEAVLAAVKAVTGPAGCIVISKNYTGDRLNFGVAVEQAKGEGYNCDYFMVADDVAIKDAPQPRGIAGALFIIKIAGAAAEQGMPKDQILQTLSEAARGVASMGMALTTCTIPGAQPSNRLAGDLTEYGLGIHGEPGRFTEPVKSSKETAQILVDHVVESLKDSTASYALLVNNLGTLPPLEMNIVVRDSVRALQGAGINVTKITVMTAMTSLDMTGFSISLCNLSGVENYLLAPSSALSWLPFRDLTPDVFVVDCPDVTPPSVAAAPGQLDEAGMAMKERIKAACEVIIQAEPELTAQDKIVGDGDCGLTLKQGAERILKDLDGYPVDSLSSTLNAIGLSAGQSMGGTSGVLYHLGFTAAGSSVANGGTWQDALLAGTEAISKYGGATEGMRTMLDALYPATRNSSSLEAMVAAAKKGAGDTAQNALAQAGRSSYVPSEKLIGTPDPGAVAVSLWLEAVVKATQ</sequence>
<dbReference type="GO" id="GO:0005829">
    <property type="term" value="C:cytosol"/>
    <property type="evidence" value="ECO:0007669"/>
    <property type="project" value="TreeGrafter"/>
</dbReference>
<evidence type="ECO:0000259" key="5">
    <source>
        <dbReference type="PROSITE" id="PS51480"/>
    </source>
</evidence>
<keyword evidence="2" id="KW-0547">Nucleotide-binding</keyword>
<feature type="domain" description="DhaK" evidence="6">
    <location>
        <begin position="8"/>
        <end position="328"/>
    </location>
</feature>
<evidence type="ECO:0000256" key="2">
    <source>
        <dbReference type="ARBA" id="ARBA00022741"/>
    </source>
</evidence>
<evidence type="ECO:0008006" key="9">
    <source>
        <dbReference type="Google" id="ProtNLM"/>
    </source>
</evidence>
<accession>A0AAV8UQU3</accession>
<protein>
    <recommendedName>
        <fullName evidence="9">Dihydroxyacetone kinase</fullName>
    </recommendedName>
</protein>
<dbReference type="Pfam" id="PF02734">
    <property type="entry name" value="Dak2"/>
    <property type="match status" value="1"/>
</dbReference>
<comment type="caution">
    <text evidence="7">The sequence shown here is derived from an EMBL/GenBank/DDBJ whole genome shotgun (WGS) entry which is preliminary data.</text>
</comment>
<dbReference type="SMART" id="SM01120">
    <property type="entry name" value="Dak2"/>
    <property type="match status" value="1"/>
</dbReference>
<dbReference type="EMBL" id="JAMWBK010000005">
    <property type="protein sequence ID" value="KAJ8904945.1"/>
    <property type="molecule type" value="Genomic_DNA"/>
</dbReference>
<dbReference type="PROSITE" id="PS51481">
    <property type="entry name" value="DHAK"/>
    <property type="match status" value="1"/>
</dbReference>
<dbReference type="GO" id="GO:0004371">
    <property type="term" value="F:glycerone kinase activity"/>
    <property type="evidence" value="ECO:0007669"/>
    <property type="project" value="InterPro"/>
</dbReference>
<dbReference type="InterPro" id="IPR004007">
    <property type="entry name" value="DhaL_dom"/>
</dbReference>
<dbReference type="Gene3D" id="3.30.1180.20">
    <property type="entry name" value="Dihydroxyacetone kinase, domain 2"/>
    <property type="match status" value="1"/>
</dbReference>
<dbReference type="InterPro" id="IPR004006">
    <property type="entry name" value="DhaK_dom"/>
</dbReference>
<reference evidence="7 8" key="1">
    <citation type="journal article" date="2023" name="Nat. Commun.">
        <title>Origin of minicircular mitochondrial genomes in red algae.</title>
        <authorList>
            <person name="Lee Y."/>
            <person name="Cho C.H."/>
            <person name="Lee Y.M."/>
            <person name="Park S.I."/>
            <person name="Yang J.H."/>
            <person name="West J.A."/>
            <person name="Bhattacharya D."/>
            <person name="Yoon H.S."/>
        </authorList>
    </citation>
    <scope>NUCLEOTIDE SEQUENCE [LARGE SCALE GENOMIC DNA]</scope>
    <source>
        <strain evidence="7 8">CCMP1338</strain>
        <tissue evidence="7">Whole cell</tissue>
    </source>
</reference>
<keyword evidence="1" id="KW-0808">Transferase</keyword>
<evidence type="ECO:0000256" key="3">
    <source>
        <dbReference type="ARBA" id="ARBA00022777"/>
    </source>
</evidence>
<dbReference type="Pfam" id="PF02733">
    <property type="entry name" value="Dak1"/>
    <property type="match status" value="1"/>
</dbReference>
<dbReference type="InterPro" id="IPR050861">
    <property type="entry name" value="Dihydroxyacetone_Kinase"/>
</dbReference>
<dbReference type="FunFam" id="3.40.50.10440:FF:000001">
    <property type="entry name" value="Dihydroxyacetone kinase, DhaK subunit"/>
    <property type="match status" value="1"/>
</dbReference>
<dbReference type="GO" id="GO:0019563">
    <property type="term" value="P:glycerol catabolic process"/>
    <property type="evidence" value="ECO:0007669"/>
    <property type="project" value="TreeGrafter"/>
</dbReference>
<name>A0AAV8UQU3_9RHOD</name>
<gene>
    <name evidence="7" type="ORF">NDN08_001458</name>
</gene>
<evidence type="ECO:0000313" key="7">
    <source>
        <dbReference type="EMBL" id="KAJ8904945.1"/>
    </source>
</evidence>